<keyword evidence="11" id="KW-1133">Transmembrane helix</keyword>
<dbReference type="GO" id="GO:0005125">
    <property type="term" value="F:cytokine activity"/>
    <property type="evidence" value="ECO:0007669"/>
    <property type="project" value="TreeGrafter"/>
</dbReference>
<keyword evidence="3 10" id="KW-0217">Developmental protein</keyword>
<keyword evidence="11" id="KW-0472">Membrane</keyword>
<sequence length="352" mass="40160">MHSHHASMGIKSHTKFMLGIIYFCYCVYGNFLALSSVVAFGANIICNKIPDLVPKQRSICQRRPDAIVVVGEGVKLGIQECRYQFRNMRWNCTHTRSRNSMFAHVHLVPNREAAFSFAIVSAGIAYAITQACSRGCDKSKLPNYSHNGWKWGGCSADVKYGLSFARNFVDIREITKNARALMNLHNNRAGRKAVKDNMVTECKCHGVSGSCTMKTCWTTLRPFRMIGNHLMRKYQTAKLTRVIRGSRTLRPIFLILKKSKRQNRKPRRSDLVCLEKSPNYCDYDERTGSLGTVGRKCLRESKQTIGCDLMCCGRGYNTHQYTVTVQCGCKFYWCCYVRCEKCSNKTEEYTCK</sequence>
<evidence type="ECO:0000256" key="5">
    <source>
        <dbReference type="ARBA" id="ARBA00022530"/>
    </source>
</evidence>
<dbReference type="SMART" id="SM00097">
    <property type="entry name" value="WNT1"/>
    <property type="match status" value="1"/>
</dbReference>
<dbReference type="CDD" id="cd19339">
    <property type="entry name" value="Wnt_Wnt7"/>
    <property type="match status" value="1"/>
</dbReference>
<dbReference type="EMBL" id="MZ020532">
    <property type="protein sequence ID" value="QVQ68761.1"/>
    <property type="molecule type" value="mRNA"/>
</dbReference>
<evidence type="ECO:0000256" key="10">
    <source>
        <dbReference type="RuleBase" id="RU003500"/>
    </source>
</evidence>
<accession>A0A8E6UIQ6</accession>
<dbReference type="GO" id="GO:0046330">
    <property type="term" value="P:positive regulation of JNK cascade"/>
    <property type="evidence" value="ECO:0007669"/>
    <property type="project" value="TreeGrafter"/>
</dbReference>
<feature type="transmembrane region" description="Helical" evidence="11">
    <location>
        <begin position="20"/>
        <end position="45"/>
    </location>
</feature>
<evidence type="ECO:0000256" key="6">
    <source>
        <dbReference type="ARBA" id="ARBA00022687"/>
    </source>
</evidence>
<evidence type="ECO:0000256" key="8">
    <source>
        <dbReference type="ARBA" id="ARBA00023180"/>
    </source>
</evidence>
<dbReference type="GO" id="GO:0005615">
    <property type="term" value="C:extracellular space"/>
    <property type="evidence" value="ECO:0007669"/>
    <property type="project" value="TreeGrafter"/>
</dbReference>
<dbReference type="InterPro" id="IPR018161">
    <property type="entry name" value="Wnt_CS"/>
</dbReference>
<proteinExistence type="evidence at transcript level"/>
<keyword evidence="9" id="KW-0449">Lipoprotein</keyword>
<comment type="subcellular location">
    <subcellularLocation>
        <location evidence="1 10">Secreted</location>
        <location evidence="1 10">Extracellular space</location>
        <location evidence="1 10">Extracellular matrix</location>
    </subcellularLocation>
</comment>
<reference evidence="12" key="1">
    <citation type="submission" date="2021-01" db="EMBL/GenBank/DDBJ databases">
        <title>Co-option of the Limb Patterning Program in Cephalopod Lens Development.</title>
        <authorList>
            <person name="McCulloch K.J."/>
            <person name="Neal S."/>
            <person name="Napoli F."/>
            <person name="Daly C."/>
            <person name="Coleman J."/>
            <person name="Koenig K.M."/>
        </authorList>
    </citation>
    <scope>NUCLEOTIDE SEQUENCE</scope>
</reference>
<evidence type="ECO:0000256" key="7">
    <source>
        <dbReference type="ARBA" id="ARBA00023157"/>
    </source>
</evidence>
<comment type="function">
    <text evidence="10">Ligand for members of the frizzled family of seven transmembrane receptors.</text>
</comment>
<dbReference type="GO" id="GO:0005109">
    <property type="term" value="F:frizzled binding"/>
    <property type="evidence" value="ECO:0007669"/>
    <property type="project" value="TreeGrafter"/>
</dbReference>
<dbReference type="GO" id="GO:0030182">
    <property type="term" value="P:neuron differentiation"/>
    <property type="evidence" value="ECO:0007669"/>
    <property type="project" value="TreeGrafter"/>
</dbReference>
<dbReference type="PANTHER" id="PTHR12027:SF112">
    <property type="entry name" value="PROTEIN WNT-2"/>
    <property type="match status" value="1"/>
</dbReference>
<dbReference type="PANTHER" id="PTHR12027">
    <property type="entry name" value="WNT RELATED"/>
    <property type="match status" value="1"/>
</dbReference>
<evidence type="ECO:0000256" key="9">
    <source>
        <dbReference type="ARBA" id="ARBA00023288"/>
    </source>
</evidence>
<keyword evidence="5" id="KW-0272">Extracellular matrix</keyword>
<evidence type="ECO:0000256" key="4">
    <source>
        <dbReference type="ARBA" id="ARBA00022525"/>
    </source>
</evidence>
<dbReference type="GO" id="GO:0045165">
    <property type="term" value="P:cell fate commitment"/>
    <property type="evidence" value="ECO:0007669"/>
    <property type="project" value="TreeGrafter"/>
</dbReference>
<protein>
    <recommendedName>
        <fullName evidence="10">Protein Wnt</fullName>
    </recommendedName>
</protein>
<comment type="similarity">
    <text evidence="2 10">Belongs to the Wnt family.</text>
</comment>
<keyword evidence="8" id="KW-0325">Glycoprotein</keyword>
<evidence type="ECO:0000313" key="12">
    <source>
        <dbReference type="EMBL" id="QVQ68761.1"/>
    </source>
</evidence>
<keyword evidence="6 10" id="KW-0879">Wnt signaling pathway</keyword>
<dbReference type="FunFam" id="3.30.2460.20:FF:000001">
    <property type="entry name" value="Wnt homolog"/>
    <property type="match status" value="1"/>
</dbReference>
<organism evidence="12">
    <name type="scientific">Doryteuthis pealeii</name>
    <name type="common">Longfin inshore squid</name>
    <name type="synonym">Loligo pealeii</name>
    <dbReference type="NCBI Taxonomy" id="1051067"/>
    <lineage>
        <taxon>Eukaryota</taxon>
        <taxon>Metazoa</taxon>
        <taxon>Spiralia</taxon>
        <taxon>Lophotrochozoa</taxon>
        <taxon>Mollusca</taxon>
        <taxon>Cephalopoda</taxon>
        <taxon>Coleoidea</taxon>
        <taxon>Decapodiformes</taxon>
        <taxon>Myopsida</taxon>
        <taxon>Loliginidae</taxon>
        <taxon>Doryteuthis</taxon>
    </lineage>
</organism>
<name>A0A8E6UIQ6_DORPE</name>
<keyword evidence="7" id="KW-1015">Disulfide bond</keyword>
<keyword evidence="11" id="KW-0812">Transmembrane</keyword>
<dbReference type="InterPro" id="IPR005817">
    <property type="entry name" value="Wnt"/>
</dbReference>
<gene>
    <name evidence="12" type="primary">Wnt7</name>
</gene>
<evidence type="ECO:0000256" key="2">
    <source>
        <dbReference type="ARBA" id="ARBA00005683"/>
    </source>
</evidence>
<dbReference type="GO" id="GO:0060070">
    <property type="term" value="P:canonical Wnt signaling pathway"/>
    <property type="evidence" value="ECO:0007669"/>
    <property type="project" value="TreeGrafter"/>
</dbReference>
<dbReference type="AlphaFoldDB" id="A0A8E6UIQ6"/>
<evidence type="ECO:0000256" key="3">
    <source>
        <dbReference type="ARBA" id="ARBA00022473"/>
    </source>
</evidence>
<keyword evidence="4" id="KW-0964">Secreted</keyword>
<dbReference type="PROSITE" id="PS00246">
    <property type="entry name" value="WNT1"/>
    <property type="match status" value="1"/>
</dbReference>
<dbReference type="Pfam" id="PF00110">
    <property type="entry name" value="wnt"/>
    <property type="match status" value="1"/>
</dbReference>
<evidence type="ECO:0000256" key="11">
    <source>
        <dbReference type="SAM" id="Phobius"/>
    </source>
</evidence>
<evidence type="ECO:0000256" key="1">
    <source>
        <dbReference type="ARBA" id="ARBA00004498"/>
    </source>
</evidence>